<reference evidence="3" key="1">
    <citation type="journal article" date="2019" name="Int. J. Syst. Evol. Microbiol.">
        <title>The Global Catalogue of Microorganisms (GCM) 10K type strain sequencing project: providing services to taxonomists for standard genome sequencing and annotation.</title>
        <authorList>
            <consortium name="The Broad Institute Genomics Platform"/>
            <consortium name="The Broad Institute Genome Sequencing Center for Infectious Disease"/>
            <person name="Wu L."/>
            <person name="Ma J."/>
        </authorList>
    </citation>
    <scope>NUCLEOTIDE SEQUENCE [LARGE SCALE GENOMIC DNA]</scope>
    <source>
        <strain evidence="3">KCTC 22671</strain>
    </source>
</reference>
<protein>
    <submittedName>
        <fullName evidence="2">Uncharacterized protein</fullName>
    </submittedName>
</protein>
<evidence type="ECO:0000313" key="3">
    <source>
        <dbReference type="Proteomes" id="UP001597534"/>
    </source>
</evidence>
<keyword evidence="1" id="KW-0472">Membrane</keyword>
<evidence type="ECO:0000256" key="1">
    <source>
        <dbReference type="SAM" id="Phobius"/>
    </source>
</evidence>
<sequence>MRNEIQTPTVQQQKATKRNKLILSILFDAIGMVSYLIPVVAETIDVVWAPIAGLLLVTMYKGTKGKVAGIIGFIEEIIPGLDFIPTFTLTWIYTYLISKENNN</sequence>
<keyword evidence="1" id="KW-1133">Transmembrane helix</keyword>
<gene>
    <name evidence="2" type="ORF">ACFS5J_05735</name>
</gene>
<name>A0ABW5YKJ1_9FLAO</name>
<dbReference type="EMBL" id="JBHUPC010000012">
    <property type="protein sequence ID" value="MFD2891515.1"/>
    <property type="molecule type" value="Genomic_DNA"/>
</dbReference>
<proteinExistence type="predicted"/>
<dbReference type="RefSeq" id="WP_379811100.1">
    <property type="nucleotide sequence ID" value="NZ_JBHUPC010000012.1"/>
</dbReference>
<comment type="caution">
    <text evidence="2">The sequence shown here is derived from an EMBL/GenBank/DDBJ whole genome shotgun (WGS) entry which is preliminary data.</text>
</comment>
<keyword evidence="3" id="KW-1185">Reference proteome</keyword>
<feature type="transmembrane region" description="Helical" evidence="1">
    <location>
        <begin position="21"/>
        <end position="40"/>
    </location>
</feature>
<keyword evidence="1" id="KW-0812">Transmembrane</keyword>
<organism evidence="2 3">
    <name type="scientific">Flavobacterium chuncheonense</name>
    <dbReference type="NCBI Taxonomy" id="2026653"/>
    <lineage>
        <taxon>Bacteria</taxon>
        <taxon>Pseudomonadati</taxon>
        <taxon>Bacteroidota</taxon>
        <taxon>Flavobacteriia</taxon>
        <taxon>Flavobacteriales</taxon>
        <taxon>Flavobacteriaceae</taxon>
        <taxon>Flavobacterium</taxon>
    </lineage>
</organism>
<accession>A0ABW5YKJ1</accession>
<evidence type="ECO:0000313" key="2">
    <source>
        <dbReference type="EMBL" id="MFD2891515.1"/>
    </source>
</evidence>
<feature type="transmembrane region" description="Helical" evidence="1">
    <location>
        <begin position="46"/>
        <end position="63"/>
    </location>
</feature>
<dbReference type="Proteomes" id="UP001597534">
    <property type="component" value="Unassembled WGS sequence"/>
</dbReference>